<dbReference type="Pfam" id="PF26135">
    <property type="entry name" value="YuzI"/>
    <property type="match status" value="1"/>
</dbReference>
<keyword evidence="1" id="KW-1133">Transmembrane helix</keyword>
<proteinExistence type="predicted"/>
<evidence type="ECO:0000313" key="3">
    <source>
        <dbReference type="Proteomes" id="UP000180098"/>
    </source>
</evidence>
<keyword evidence="1" id="KW-0812">Transmembrane</keyword>
<evidence type="ECO:0000256" key="1">
    <source>
        <dbReference type="SAM" id="Phobius"/>
    </source>
</evidence>
<keyword evidence="1" id="KW-0472">Membrane</keyword>
<dbReference type="Proteomes" id="UP000180098">
    <property type="component" value="Unassembled WGS sequence"/>
</dbReference>
<gene>
    <name evidence="2" type="ORF">BKP35_13565</name>
</gene>
<dbReference type="OrthoDB" id="2972455at2"/>
<name>A0A1S2LFR7_9BACI</name>
<organism evidence="2 3">
    <name type="scientific">Anaerobacillus arseniciselenatis</name>
    <dbReference type="NCBI Taxonomy" id="85682"/>
    <lineage>
        <taxon>Bacteria</taxon>
        <taxon>Bacillati</taxon>
        <taxon>Bacillota</taxon>
        <taxon>Bacilli</taxon>
        <taxon>Bacillales</taxon>
        <taxon>Bacillaceae</taxon>
        <taxon>Anaerobacillus</taxon>
    </lineage>
</organism>
<dbReference type="InterPro" id="IPR058887">
    <property type="entry name" value="YuzI-like"/>
</dbReference>
<protein>
    <submittedName>
        <fullName evidence="2">Uncharacterized protein</fullName>
    </submittedName>
</protein>
<evidence type="ECO:0000313" key="2">
    <source>
        <dbReference type="EMBL" id="OIJ10345.1"/>
    </source>
</evidence>
<sequence>MIFRFFILLIGFGLAVTGGVSMIAYLNLITAGYSFVYYLHFISLRIEFHLFLIGFIMIILSIYIPSSKR</sequence>
<reference evidence="2 3" key="1">
    <citation type="submission" date="2016-10" db="EMBL/GenBank/DDBJ databases">
        <title>Draft genome sequences of four alkaliphilic bacteria belonging to the Anaerobacillus genus.</title>
        <authorList>
            <person name="Bassil N.M."/>
            <person name="Lloyd J.R."/>
        </authorList>
    </citation>
    <scope>NUCLEOTIDE SEQUENCE [LARGE SCALE GENOMIC DNA]</scope>
    <source>
        <strain evidence="2 3">DSM 15340</strain>
    </source>
</reference>
<dbReference type="RefSeq" id="WP_071313902.1">
    <property type="nucleotide sequence ID" value="NZ_MLQQ01000040.1"/>
</dbReference>
<dbReference type="AlphaFoldDB" id="A0A1S2LFR7"/>
<feature type="transmembrane region" description="Helical" evidence="1">
    <location>
        <begin position="5"/>
        <end position="26"/>
    </location>
</feature>
<feature type="transmembrane region" description="Helical" evidence="1">
    <location>
        <begin position="46"/>
        <end position="64"/>
    </location>
</feature>
<comment type="caution">
    <text evidence="2">The sequence shown here is derived from an EMBL/GenBank/DDBJ whole genome shotgun (WGS) entry which is preliminary data.</text>
</comment>
<dbReference type="EMBL" id="MLQQ01000040">
    <property type="protein sequence ID" value="OIJ10345.1"/>
    <property type="molecule type" value="Genomic_DNA"/>
</dbReference>
<keyword evidence="3" id="KW-1185">Reference proteome</keyword>
<accession>A0A1S2LFR7</accession>